<organism evidence="1 2">
    <name type="scientific">Pseudonocardia abyssalis</name>
    <dbReference type="NCBI Taxonomy" id="2792008"/>
    <lineage>
        <taxon>Bacteria</taxon>
        <taxon>Bacillati</taxon>
        <taxon>Actinomycetota</taxon>
        <taxon>Actinomycetes</taxon>
        <taxon>Pseudonocardiales</taxon>
        <taxon>Pseudonocardiaceae</taxon>
        <taxon>Pseudonocardia</taxon>
    </lineage>
</organism>
<name>A0ABS6UZ98_9PSEU</name>
<dbReference type="RefSeq" id="WP_218604107.1">
    <property type="nucleotide sequence ID" value="NZ_JADQDJ010000189.1"/>
</dbReference>
<proteinExistence type="predicted"/>
<accession>A0ABS6UZ98</accession>
<protein>
    <submittedName>
        <fullName evidence="1">Uncharacterized protein</fullName>
    </submittedName>
</protein>
<dbReference type="Proteomes" id="UP000694287">
    <property type="component" value="Unassembled WGS sequence"/>
</dbReference>
<keyword evidence="2" id="KW-1185">Reference proteome</keyword>
<evidence type="ECO:0000313" key="2">
    <source>
        <dbReference type="Proteomes" id="UP000694287"/>
    </source>
</evidence>
<dbReference type="EMBL" id="JADQDK010000001">
    <property type="protein sequence ID" value="MBW0137590.1"/>
    <property type="molecule type" value="Genomic_DNA"/>
</dbReference>
<reference evidence="1 2" key="1">
    <citation type="submission" date="2020-11" db="EMBL/GenBank/DDBJ databases">
        <title>Pseudonocardia abyssalis sp. nov. and Pseudonocardia oceani sp. nov., description and phylogenomic analysis of two novel actinomycetes isolated from the deep Southern Ocean.</title>
        <authorList>
            <person name="Parra J."/>
        </authorList>
    </citation>
    <scope>NUCLEOTIDE SEQUENCE [LARGE SCALE GENOMIC DNA]</scope>
    <source>
        <strain evidence="1 2">KRD-168</strain>
    </source>
</reference>
<comment type="caution">
    <text evidence="1">The sequence shown here is derived from an EMBL/GenBank/DDBJ whole genome shotgun (WGS) entry which is preliminary data.</text>
</comment>
<sequence length="153" mass="17136">MLLDGFAYGALNDTRSVDVRKRLHCIARVSDGYAPAFCDRLSAAYQCARQDEMAEPVLIARQHRRYATTGPAARIRGALQRWTVGHGYRPWLAVCWSIGVWALGTDWFAFHERCRSTPTRTPASNPRLFAADMPPPIVDLGQDGYRRLVGASQ</sequence>
<evidence type="ECO:0000313" key="1">
    <source>
        <dbReference type="EMBL" id="MBW0137590.1"/>
    </source>
</evidence>
<gene>
    <name evidence="1" type="ORF">I4I81_25495</name>
</gene>